<feature type="non-terminal residue" evidence="2">
    <location>
        <position position="38"/>
    </location>
</feature>
<proteinExistence type="predicted"/>
<evidence type="ECO:0000313" key="2">
    <source>
        <dbReference type="EMBL" id="RNA32287.1"/>
    </source>
</evidence>
<feature type="compositionally biased region" description="Acidic residues" evidence="1">
    <location>
        <begin position="24"/>
        <end position="38"/>
    </location>
</feature>
<protein>
    <submittedName>
        <fullName evidence="2">Uncharacterized protein</fullName>
    </submittedName>
</protein>
<sequence>MNPLEDVYSEKTASKKYDGYDMAIEPDEDIDDDDDDDE</sequence>
<organism evidence="2 3">
    <name type="scientific">Brachionus plicatilis</name>
    <name type="common">Marine rotifer</name>
    <name type="synonym">Brachionus muelleri</name>
    <dbReference type="NCBI Taxonomy" id="10195"/>
    <lineage>
        <taxon>Eukaryota</taxon>
        <taxon>Metazoa</taxon>
        <taxon>Spiralia</taxon>
        <taxon>Gnathifera</taxon>
        <taxon>Rotifera</taxon>
        <taxon>Eurotatoria</taxon>
        <taxon>Monogononta</taxon>
        <taxon>Pseudotrocha</taxon>
        <taxon>Ploima</taxon>
        <taxon>Brachionidae</taxon>
        <taxon>Brachionus</taxon>
    </lineage>
</organism>
<keyword evidence="3" id="KW-1185">Reference proteome</keyword>
<dbReference type="AlphaFoldDB" id="A0A3M7S9F5"/>
<name>A0A3M7S9F5_BRAPC</name>
<evidence type="ECO:0000313" key="3">
    <source>
        <dbReference type="Proteomes" id="UP000276133"/>
    </source>
</evidence>
<comment type="caution">
    <text evidence="2">The sequence shown here is derived from an EMBL/GenBank/DDBJ whole genome shotgun (WGS) entry which is preliminary data.</text>
</comment>
<evidence type="ECO:0000256" key="1">
    <source>
        <dbReference type="SAM" id="MobiDB-lite"/>
    </source>
</evidence>
<accession>A0A3M7S9F5</accession>
<reference evidence="2 3" key="1">
    <citation type="journal article" date="2018" name="Sci. Rep.">
        <title>Genomic signatures of local adaptation to the degree of environmental predictability in rotifers.</title>
        <authorList>
            <person name="Franch-Gras L."/>
            <person name="Hahn C."/>
            <person name="Garcia-Roger E.M."/>
            <person name="Carmona M.J."/>
            <person name="Serra M."/>
            <person name="Gomez A."/>
        </authorList>
    </citation>
    <scope>NUCLEOTIDE SEQUENCE [LARGE SCALE GENOMIC DNA]</scope>
    <source>
        <strain evidence="2">HYR1</strain>
    </source>
</reference>
<feature type="region of interest" description="Disordered" evidence="1">
    <location>
        <begin position="18"/>
        <end position="38"/>
    </location>
</feature>
<dbReference type="Proteomes" id="UP000276133">
    <property type="component" value="Unassembled WGS sequence"/>
</dbReference>
<dbReference type="EMBL" id="REGN01001821">
    <property type="protein sequence ID" value="RNA32287.1"/>
    <property type="molecule type" value="Genomic_DNA"/>
</dbReference>
<gene>
    <name evidence="2" type="ORF">BpHYR1_016978</name>
</gene>